<evidence type="ECO:0000313" key="1">
    <source>
        <dbReference type="EMBL" id="GFA75237.1"/>
    </source>
</evidence>
<sequence>MEEMLYKLINEGKRKQEEMRAFIHEFRTTSELLFKERNNSLSELRFKVQGLLKVINNSPMSNLEVKKGVTTRGGKTTNQDVQDNDTNLHTKEPIVINQDKPVELNEVLTKDQPQKTDKLVVQPTSEVQTPPIPFPQKLRKEKEEAQQKKFLENLKQLHINFPFIEALAQMKKYAKFLKGLLTNRARLKEDCTITMNERCSAVLLNKLPLKEKNLGSFTIPCYIGQLHIDNPLADLGTSIRLMPYTMYEKLNLREPKATRMSLELADRPFLAIAQPMIDVFNKKITLKVGDDEVIFDMDQSIKRSPAKDDECYGVVDLDNTISVEAQELLAKDTIDSFLLRGLEKLIEQSDLESCEYAADESEFIRQKEKMLLLKVLEKRKG</sequence>
<accession>A0A699K459</accession>
<gene>
    <name evidence="1" type="ORF">Tci_647209</name>
</gene>
<evidence type="ECO:0008006" key="2">
    <source>
        <dbReference type="Google" id="ProtNLM"/>
    </source>
</evidence>
<name>A0A699K459_TANCI</name>
<comment type="caution">
    <text evidence="1">The sequence shown here is derived from an EMBL/GenBank/DDBJ whole genome shotgun (WGS) entry which is preliminary data.</text>
</comment>
<protein>
    <recommendedName>
        <fullName evidence="2">Reverse transcriptase domain-containing protein</fullName>
    </recommendedName>
</protein>
<dbReference type="EMBL" id="BKCJ010481281">
    <property type="protein sequence ID" value="GFA75237.1"/>
    <property type="molecule type" value="Genomic_DNA"/>
</dbReference>
<reference evidence="1" key="1">
    <citation type="journal article" date="2019" name="Sci. Rep.">
        <title>Draft genome of Tanacetum cinerariifolium, the natural source of mosquito coil.</title>
        <authorList>
            <person name="Yamashiro T."/>
            <person name="Shiraishi A."/>
            <person name="Satake H."/>
            <person name="Nakayama K."/>
        </authorList>
    </citation>
    <scope>NUCLEOTIDE SEQUENCE</scope>
</reference>
<dbReference type="PANTHER" id="PTHR33067:SF35">
    <property type="entry name" value="ASPARTIC PEPTIDASE DDI1-TYPE DOMAIN-CONTAINING PROTEIN"/>
    <property type="match status" value="1"/>
</dbReference>
<dbReference type="AlphaFoldDB" id="A0A699K459"/>
<organism evidence="1">
    <name type="scientific">Tanacetum cinerariifolium</name>
    <name type="common">Dalmatian daisy</name>
    <name type="synonym">Chrysanthemum cinerariifolium</name>
    <dbReference type="NCBI Taxonomy" id="118510"/>
    <lineage>
        <taxon>Eukaryota</taxon>
        <taxon>Viridiplantae</taxon>
        <taxon>Streptophyta</taxon>
        <taxon>Embryophyta</taxon>
        <taxon>Tracheophyta</taxon>
        <taxon>Spermatophyta</taxon>
        <taxon>Magnoliopsida</taxon>
        <taxon>eudicotyledons</taxon>
        <taxon>Gunneridae</taxon>
        <taxon>Pentapetalae</taxon>
        <taxon>asterids</taxon>
        <taxon>campanulids</taxon>
        <taxon>Asterales</taxon>
        <taxon>Asteraceae</taxon>
        <taxon>Asteroideae</taxon>
        <taxon>Anthemideae</taxon>
        <taxon>Anthemidinae</taxon>
        <taxon>Tanacetum</taxon>
    </lineage>
</organism>
<feature type="non-terminal residue" evidence="1">
    <location>
        <position position="381"/>
    </location>
</feature>
<proteinExistence type="predicted"/>
<dbReference type="PANTHER" id="PTHR33067">
    <property type="entry name" value="RNA-DIRECTED DNA POLYMERASE-RELATED"/>
    <property type="match status" value="1"/>
</dbReference>